<evidence type="ECO:0000256" key="1">
    <source>
        <dbReference type="ARBA" id="ARBA00006242"/>
    </source>
</evidence>
<dbReference type="PANTHER" id="PTHR12534:SF1">
    <property type="entry name" value="SMALL RIBOSOMAL SUBUNIT PROTEIN US2M"/>
    <property type="match status" value="1"/>
</dbReference>
<evidence type="ECO:0000313" key="5">
    <source>
        <dbReference type="EMBL" id="AEV55695.1"/>
    </source>
</evidence>
<dbReference type="SUPFAM" id="SSF52313">
    <property type="entry name" value="Ribosomal protein S2"/>
    <property type="match status" value="1"/>
</dbReference>
<dbReference type="RefSeq" id="YP_006234288.1">
    <property type="nucleotide sequence ID" value="NC_017755.1"/>
</dbReference>
<dbReference type="PROSITE" id="PS00963">
    <property type="entry name" value="RIBOSOMAL_S2_2"/>
    <property type="match status" value="1"/>
</dbReference>
<dbReference type="NCBIfam" id="TIGR01011">
    <property type="entry name" value="rpsB_bact"/>
    <property type="match status" value="1"/>
</dbReference>
<dbReference type="PRINTS" id="PR00395">
    <property type="entry name" value="RIBOSOMALS2"/>
</dbReference>
<dbReference type="PROSITE" id="PS00962">
    <property type="entry name" value="RIBOSOMAL_S2_1"/>
    <property type="match status" value="1"/>
</dbReference>
<evidence type="ECO:0000256" key="2">
    <source>
        <dbReference type="ARBA" id="ARBA00022980"/>
    </source>
</evidence>
<proteinExistence type="inferred from homology"/>
<comment type="similarity">
    <text evidence="1 4">Belongs to the universal ribosomal protein uS2 family.</text>
</comment>
<dbReference type="Gene3D" id="3.40.50.10490">
    <property type="entry name" value="Glucose-6-phosphate isomerase like protein, domain 1"/>
    <property type="match status" value="1"/>
</dbReference>
<dbReference type="PANTHER" id="PTHR12534">
    <property type="entry name" value="30S RIBOSOMAL PROTEIN S2 PROKARYOTIC AND ORGANELLAR"/>
    <property type="match status" value="1"/>
</dbReference>
<keyword evidence="3 4" id="KW-0687">Ribonucleoprotein</keyword>
<dbReference type="GO" id="GO:0005763">
    <property type="term" value="C:mitochondrial small ribosomal subunit"/>
    <property type="evidence" value="ECO:0007669"/>
    <property type="project" value="TreeGrafter"/>
</dbReference>
<dbReference type="HAMAP" id="MF_00291_B">
    <property type="entry name" value="Ribosomal_uS2_B"/>
    <property type="match status" value="1"/>
</dbReference>
<dbReference type="CDD" id="cd01425">
    <property type="entry name" value="RPS2"/>
    <property type="match status" value="1"/>
</dbReference>
<evidence type="ECO:0000256" key="3">
    <source>
        <dbReference type="ARBA" id="ARBA00023274"/>
    </source>
</evidence>
<dbReference type="InterPro" id="IPR005706">
    <property type="entry name" value="Ribosomal_uS2_bac/mit/plastid"/>
</dbReference>
<dbReference type="EMBL" id="JQ002659">
    <property type="protein sequence ID" value="AEV55695.1"/>
    <property type="molecule type" value="Genomic_DNA"/>
</dbReference>
<dbReference type="InterPro" id="IPR001865">
    <property type="entry name" value="Ribosomal_uS2"/>
</dbReference>
<keyword evidence="5" id="KW-0496">Mitochondrion</keyword>
<geneLocation type="mitochondrion" evidence="5"/>
<protein>
    <submittedName>
        <fullName evidence="5">Ribosomal protein S2</fullName>
    </submittedName>
</protein>
<dbReference type="InterPro" id="IPR023591">
    <property type="entry name" value="Ribosomal_uS2_flav_dom_sf"/>
</dbReference>
<reference evidence="5" key="1">
    <citation type="journal article" date="2012" name="PLoS ONE">
        <title>The Mitochondrial Genome of the Lycophyte Huperzia squarrosa: The Most Archaic Form in Vascular Plants.</title>
        <authorList>
            <person name="Liu Y."/>
            <person name="Wang B."/>
            <person name="Cui P."/>
            <person name="Li L."/>
            <person name="Xue J.Y."/>
            <person name="Yu J."/>
            <person name="Qiu Y.L."/>
        </authorList>
    </citation>
    <scope>NUCLEOTIDE SEQUENCE</scope>
</reference>
<sequence length="226" mass="26017">MYNYHSSLVLQKLLSTNAYLGHRIPTSDFQGYLYGFRNEMAIIDLEKTLICLQKACKLVASIIRSKESHLLLVNINNPVYNKIIQQTAKRTNQSYINDKWIGGVLTNWEHMEDVQQHFQDLSEDPEFKDAFTSSPFSLPRFRKMQNCFEGIMTHCIPNCLVIMNANLNSMAILEADKLQIPIISLVDSNIPNRLHELITYPIPVNDDSIQFVYLFCNLITETVILS</sequence>
<dbReference type="GO" id="GO:0006412">
    <property type="term" value="P:translation"/>
    <property type="evidence" value="ECO:0007669"/>
    <property type="project" value="InterPro"/>
</dbReference>
<dbReference type="AlphaFoldDB" id="H9M7Y8"/>
<dbReference type="Pfam" id="PF00318">
    <property type="entry name" value="Ribosomal_S2"/>
    <property type="match status" value="1"/>
</dbReference>
<organism evidence="5">
    <name type="scientific">Phlegmariurus squarrosus</name>
    <name type="common">Rock tassel fern</name>
    <name type="synonym">Lycopodium squarrosum</name>
    <dbReference type="NCBI Taxonomy" id="73615"/>
    <lineage>
        <taxon>Eukaryota</taxon>
        <taxon>Viridiplantae</taxon>
        <taxon>Streptophyta</taxon>
        <taxon>Embryophyta</taxon>
        <taxon>Tracheophyta</taxon>
        <taxon>Lycopodiopsida</taxon>
        <taxon>Lycopodiales</taxon>
        <taxon>Lycopodiaceae</taxon>
        <taxon>Huperzioideae</taxon>
        <taxon>Phlegmariurus</taxon>
    </lineage>
</organism>
<dbReference type="GO" id="GO:0003735">
    <property type="term" value="F:structural constituent of ribosome"/>
    <property type="evidence" value="ECO:0007669"/>
    <property type="project" value="InterPro"/>
</dbReference>
<keyword evidence="2 4" id="KW-0689">Ribosomal protein</keyword>
<dbReference type="GeneID" id="12354479"/>
<dbReference type="InterPro" id="IPR018130">
    <property type="entry name" value="Ribosomal_uS2_CS"/>
</dbReference>
<evidence type="ECO:0000256" key="4">
    <source>
        <dbReference type="RuleBase" id="RU003631"/>
    </source>
</evidence>
<name>H9M7Y8_PHLSQ</name>
<gene>
    <name evidence="5" type="primary">rps2</name>
    <name evidence="5" type="ORF">HusqMp47</name>
</gene>
<accession>H9M7Y8</accession>